<feature type="compositionally biased region" description="Polar residues" evidence="1">
    <location>
        <begin position="690"/>
        <end position="712"/>
    </location>
</feature>
<evidence type="ECO:0000313" key="3">
    <source>
        <dbReference type="Proteomes" id="UP000799777"/>
    </source>
</evidence>
<feature type="region of interest" description="Disordered" evidence="1">
    <location>
        <begin position="824"/>
        <end position="845"/>
    </location>
</feature>
<dbReference type="EMBL" id="ML978168">
    <property type="protein sequence ID" value="KAF2033100.1"/>
    <property type="molecule type" value="Genomic_DNA"/>
</dbReference>
<feature type="compositionally biased region" description="Polar residues" evidence="1">
    <location>
        <begin position="93"/>
        <end position="102"/>
    </location>
</feature>
<feature type="region of interest" description="Disordered" evidence="1">
    <location>
        <begin position="598"/>
        <end position="734"/>
    </location>
</feature>
<protein>
    <submittedName>
        <fullName evidence="2">Uncharacterized protein</fullName>
    </submittedName>
</protein>
<feature type="compositionally biased region" description="Basic and acidic residues" evidence="1">
    <location>
        <begin position="318"/>
        <end position="334"/>
    </location>
</feature>
<feature type="compositionally biased region" description="Polar residues" evidence="1">
    <location>
        <begin position="175"/>
        <end position="187"/>
    </location>
</feature>
<evidence type="ECO:0000313" key="2">
    <source>
        <dbReference type="EMBL" id="KAF2033100.1"/>
    </source>
</evidence>
<feature type="region of interest" description="Disordered" evidence="1">
    <location>
        <begin position="309"/>
        <end position="334"/>
    </location>
</feature>
<feature type="compositionally biased region" description="Polar residues" evidence="1">
    <location>
        <begin position="197"/>
        <end position="214"/>
    </location>
</feature>
<organism evidence="2 3">
    <name type="scientific">Setomelanomma holmii</name>
    <dbReference type="NCBI Taxonomy" id="210430"/>
    <lineage>
        <taxon>Eukaryota</taxon>
        <taxon>Fungi</taxon>
        <taxon>Dikarya</taxon>
        <taxon>Ascomycota</taxon>
        <taxon>Pezizomycotina</taxon>
        <taxon>Dothideomycetes</taxon>
        <taxon>Pleosporomycetidae</taxon>
        <taxon>Pleosporales</taxon>
        <taxon>Pleosporineae</taxon>
        <taxon>Phaeosphaeriaceae</taxon>
        <taxon>Setomelanomma</taxon>
    </lineage>
</organism>
<dbReference type="AlphaFoldDB" id="A0A9P4HE26"/>
<keyword evidence="3" id="KW-1185">Reference proteome</keyword>
<feature type="region of interest" description="Disordered" evidence="1">
    <location>
        <begin position="358"/>
        <end position="379"/>
    </location>
</feature>
<gene>
    <name evidence="2" type="ORF">EK21DRAFT_109237</name>
</gene>
<dbReference type="Proteomes" id="UP000799777">
    <property type="component" value="Unassembled WGS sequence"/>
</dbReference>
<feature type="compositionally biased region" description="Low complexity" evidence="1">
    <location>
        <begin position="643"/>
        <end position="659"/>
    </location>
</feature>
<reference evidence="2" key="1">
    <citation type="journal article" date="2020" name="Stud. Mycol.">
        <title>101 Dothideomycetes genomes: a test case for predicting lifestyles and emergence of pathogens.</title>
        <authorList>
            <person name="Haridas S."/>
            <person name="Albert R."/>
            <person name="Binder M."/>
            <person name="Bloem J."/>
            <person name="Labutti K."/>
            <person name="Salamov A."/>
            <person name="Andreopoulos B."/>
            <person name="Baker S."/>
            <person name="Barry K."/>
            <person name="Bills G."/>
            <person name="Bluhm B."/>
            <person name="Cannon C."/>
            <person name="Castanera R."/>
            <person name="Culley D."/>
            <person name="Daum C."/>
            <person name="Ezra D."/>
            <person name="Gonzalez J."/>
            <person name="Henrissat B."/>
            <person name="Kuo A."/>
            <person name="Liang C."/>
            <person name="Lipzen A."/>
            <person name="Lutzoni F."/>
            <person name="Magnuson J."/>
            <person name="Mondo S."/>
            <person name="Nolan M."/>
            <person name="Ohm R."/>
            <person name="Pangilinan J."/>
            <person name="Park H.-J."/>
            <person name="Ramirez L."/>
            <person name="Alfaro M."/>
            <person name="Sun H."/>
            <person name="Tritt A."/>
            <person name="Yoshinaga Y."/>
            <person name="Zwiers L.-H."/>
            <person name="Turgeon B."/>
            <person name="Goodwin S."/>
            <person name="Spatafora J."/>
            <person name="Crous P."/>
            <person name="Grigoriev I."/>
        </authorList>
    </citation>
    <scope>NUCLEOTIDE SEQUENCE</scope>
    <source>
        <strain evidence="2">CBS 110217</strain>
    </source>
</reference>
<name>A0A9P4HE26_9PLEO</name>
<feature type="compositionally biased region" description="Polar residues" evidence="1">
    <location>
        <begin position="1"/>
        <end position="14"/>
    </location>
</feature>
<evidence type="ECO:0000256" key="1">
    <source>
        <dbReference type="SAM" id="MobiDB-lite"/>
    </source>
</evidence>
<feature type="compositionally biased region" description="Low complexity" evidence="1">
    <location>
        <begin position="713"/>
        <end position="725"/>
    </location>
</feature>
<feature type="compositionally biased region" description="Polar residues" evidence="1">
    <location>
        <begin position="20"/>
        <end position="36"/>
    </location>
</feature>
<dbReference type="OrthoDB" id="5407305at2759"/>
<proteinExistence type="predicted"/>
<feature type="compositionally biased region" description="Polar residues" evidence="1">
    <location>
        <begin position="609"/>
        <end position="618"/>
    </location>
</feature>
<feature type="compositionally biased region" description="Polar residues" evidence="1">
    <location>
        <begin position="660"/>
        <end position="679"/>
    </location>
</feature>
<accession>A0A9P4HE26</accession>
<feature type="compositionally biased region" description="Polar residues" evidence="1">
    <location>
        <begin position="517"/>
        <end position="536"/>
    </location>
</feature>
<feature type="region of interest" description="Disordered" evidence="1">
    <location>
        <begin position="87"/>
        <end position="258"/>
    </location>
</feature>
<sequence>MSSPLAGTDSNSRQLVAKSTKGSKIPTSRPSSQMTSIEGRRTPLTISATGSPLPTVPLPPRDTVSPTPASKIPKKAGYVSAGLVAKNAKPSLGSGSSHNSGRPTARGLSDTATVTPRSNLAYKKSNPLLSRNKPLPSPPIAQVINPNSPPKAQRTLVDAEAGTPSDEVWPILQPETFSPLRTTSSRNLPEPEKQQQRRSVSGSPHQLVTANTLVKNRPVTASAALSARSNTSSSRRKSLAGPQEPSRPTIEERRFSSNNPFGKAFHAYSPASDVAIASPLARKSSAPLAIQVPPRMSSKRASLPLLDTNEPNISTQKPSHEVKQGTDDWPLHKSEHGEISDDELVGDDTSVNAVDAAHTSDNADAGPGSRLSDVSITDPLNPRSDDLTVKPFYDPETGYRTKILSWKRDQPNRGPVLRIHKDADALVLGIGDLSDDQSDAEGKHTERMSLGRSLGAFAQRMSKQAKPKVILEPHADTSTTTCAPVDIDKSGSVKISPLRSFAPQRQSSARLPPWSPPSRNVQSSNNDRSYYSPSTLGATTSGLVRGEASYVTSVDPVSSVRVDDAKTAIGASAARPMAADAEDLPTPVKNLPKSPIKKAKKALGLSRGVPSNRSSMRMTPSWMAPTVSSQKSRRASVEHGKAGSPRRMSGRMSSRDVSSLATASGSASPISRRTAQSTMARRPSKLRASMSATPPSERSTGAISATRSTQTGPELLPKSSLSSPSNTDPAKQPQISANVELKTTAATKVKAKRSFRSMFYKTNTTSTEKMPKMPDPKRASIATSGKTLAKRISKNLSKGQLPYGSESKTTIQTSTEAQEPIIDNDANMHDPTAPPEGTSSNAASGNSLAFQFDPAAVLTKLTNTVTSMPANDPDRVRLLEMAEAVLHCVETSNQAKLSCESARKHARDAEVNYARIQLEVGRIHKMCAGLI</sequence>
<comment type="caution">
    <text evidence="2">The sequence shown here is derived from an EMBL/GenBank/DDBJ whole genome shotgun (WGS) entry which is preliminary data.</text>
</comment>
<feature type="region of interest" description="Disordered" evidence="1">
    <location>
        <begin position="496"/>
        <end position="536"/>
    </location>
</feature>
<feature type="region of interest" description="Disordered" evidence="1">
    <location>
        <begin position="1"/>
        <end position="74"/>
    </location>
</feature>